<evidence type="ECO:0000313" key="3">
    <source>
        <dbReference type="Proteomes" id="UP000317289"/>
    </source>
</evidence>
<dbReference type="PROSITE" id="PS51257">
    <property type="entry name" value="PROKAR_LIPOPROTEIN"/>
    <property type="match status" value="1"/>
</dbReference>
<evidence type="ECO:0000313" key="2">
    <source>
        <dbReference type="EMBL" id="SMO39429.1"/>
    </source>
</evidence>
<organism evidence="2 3">
    <name type="scientific">Flavobacterium resistens</name>
    <dbReference type="NCBI Taxonomy" id="443612"/>
    <lineage>
        <taxon>Bacteria</taxon>
        <taxon>Pseudomonadati</taxon>
        <taxon>Bacteroidota</taxon>
        <taxon>Flavobacteriia</taxon>
        <taxon>Flavobacteriales</taxon>
        <taxon>Flavobacteriaceae</taxon>
        <taxon>Flavobacterium</taxon>
    </lineage>
</organism>
<accession>A0A521AXB7</accession>
<dbReference type="EMBL" id="WKKG01000005">
    <property type="protein sequence ID" value="MRX68488.1"/>
    <property type="molecule type" value="Genomic_DNA"/>
</dbReference>
<gene>
    <name evidence="1" type="ORF">GJU42_11000</name>
    <name evidence="2" type="ORF">SAMN06265349_101496</name>
</gene>
<dbReference type="Proteomes" id="UP000317289">
    <property type="component" value="Unassembled WGS sequence"/>
</dbReference>
<name>A0A521AXB7_9FLAO</name>
<reference evidence="1 4" key="2">
    <citation type="submission" date="2019-11" db="EMBL/GenBank/DDBJ databases">
        <title>Flavobacterium resistens genome.</title>
        <authorList>
            <person name="Wilson V.M."/>
            <person name="Newman J.D."/>
        </authorList>
    </citation>
    <scope>NUCLEOTIDE SEQUENCE [LARGE SCALE GENOMIC DNA]</scope>
    <source>
        <strain evidence="1 4">DSM 19382</strain>
    </source>
</reference>
<sequence>MKQTFYLASFLICIAQFFLSSCFNNSKEKIISQNKTEQLIWSQKWFPDNAARLKGAVIIDDKGTLIAVGQNFTTTDSIDHPTTIAKISSDGIMLQNKPIGKTGLYKGKYKKNRPYNDYEDRLIEILKTNDQRILLFGYKTFPGFTKKLWMLEIDSNLNILKDTVYMNLGVSNIAKMKAFNTSKGWYVIAGNYFKEKGFSRYRIPIYEFTKDNACANTNSYVTAPTKEGLLQMQSINSVAEYKDVLILCGRAAVSGEKVHDDDLKPKGYIFQYDRNSKQGKVLLQCEENMYPMYIKANDGQYCVLYTFYDKKDQNNTRVYNIMVCYDSKFKELWRDKQFVGKGVAPSYITFSNENWHAYGSCFKSNFMNFYELVYDKKGKLLNTKYSENSFEADVVGEIFSNEQIFRMYTDNGWRIDKLGFIN</sequence>
<dbReference type="RefSeq" id="WP_142449201.1">
    <property type="nucleotide sequence ID" value="NZ_FXTA01000001.1"/>
</dbReference>
<proteinExistence type="predicted"/>
<keyword evidence="4" id="KW-1185">Reference proteome</keyword>
<dbReference type="EMBL" id="FXTA01000001">
    <property type="protein sequence ID" value="SMO39429.1"/>
    <property type="molecule type" value="Genomic_DNA"/>
</dbReference>
<evidence type="ECO:0000313" key="4">
    <source>
        <dbReference type="Proteomes" id="UP000468990"/>
    </source>
</evidence>
<dbReference type="AlphaFoldDB" id="A0A521AXB7"/>
<dbReference type="Proteomes" id="UP000468990">
    <property type="component" value="Unassembled WGS sequence"/>
</dbReference>
<protein>
    <submittedName>
        <fullName evidence="2">Uncharacterized protein</fullName>
    </submittedName>
</protein>
<reference evidence="2 3" key="1">
    <citation type="submission" date="2017-05" db="EMBL/GenBank/DDBJ databases">
        <authorList>
            <person name="Varghese N."/>
            <person name="Submissions S."/>
        </authorList>
    </citation>
    <scope>NUCLEOTIDE SEQUENCE [LARGE SCALE GENOMIC DNA]</scope>
    <source>
        <strain evidence="2 3">DSM 19382</strain>
    </source>
</reference>
<evidence type="ECO:0000313" key="1">
    <source>
        <dbReference type="EMBL" id="MRX68488.1"/>
    </source>
</evidence>